<name>A0A2A2GC17_9BACT</name>
<evidence type="ECO:0008006" key="4">
    <source>
        <dbReference type="Google" id="ProtNLM"/>
    </source>
</evidence>
<dbReference type="AlphaFoldDB" id="A0A2A2GC17"/>
<dbReference type="EMBL" id="NSKE01000004">
    <property type="protein sequence ID" value="PAU94413.1"/>
    <property type="molecule type" value="Genomic_DNA"/>
</dbReference>
<accession>A0A2A2GC17</accession>
<proteinExistence type="predicted"/>
<protein>
    <recommendedName>
        <fullName evidence="4">DUF2784 domain-containing protein</fullName>
    </recommendedName>
</protein>
<organism evidence="2 3">
    <name type="scientific">Fodinibius salipaludis</name>
    <dbReference type="NCBI Taxonomy" id="2032627"/>
    <lineage>
        <taxon>Bacteria</taxon>
        <taxon>Pseudomonadati</taxon>
        <taxon>Balneolota</taxon>
        <taxon>Balneolia</taxon>
        <taxon>Balneolales</taxon>
        <taxon>Balneolaceae</taxon>
        <taxon>Fodinibius</taxon>
    </lineage>
</organism>
<feature type="transmembrane region" description="Helical" evidence="1">
    <location>
        <begin position="6"/>
        <end position="25"/>
    </location>
</feature>
<comment type="caution">
    <text evidence="2">The sequence shown here is derived from an EMBL/GenBank/DDBJ whole genome shotgun (WGS) entry which is preliminary data.</text>
</comment>
<dbReference type="Pfam" id="PF10861">
    <property type="entry name" value="DUF2784"/>
    <property type="match status" value="1"/>
</dbReference>
<reference evidence="2 3" key="1">
    <citation type="submission" date="2017-08" db="EMBL/GenBank/DDBJ databases">
        <title>Aliifodinibius alkalisoli sp. nov., isolated from saline alkaline soil.</title>
        <authorList>
            <person name="Liu D."/>
            <person name="Zhang G."/>
        </authorList>
    </citation>
    <scope>NUCLEOTIDE SEQUENCE [LARGE SCALE GENOMIC DNA]</scope>
    <source>
        <strain evidence="2 3">WN023</strain>
    </source>
</reference>
<feature type="transmembrane region" description="Helical" evidence="1">
    <location>
        <begin position="94"/>
        <end position="116"/>
    </location>
</feature>
<dbReference type="Proteomes" id="UP000218831">
    <property type="component" value="Unassembled WGS sequence"/>
</dbReference>
<evidence type="ECO:0000256" key="1">
    <source>
        <dbReference type="SAM" id="Phobius"/>
    </source>
</evidence>
<gene>
    <name evidence="2" type="ORF">CK503_06325</name>
</gene>
<dbReference type="InterPro" id="IPR021218">
    <property type="entry name" value="DUF2784"/>
</dbReference>
<sequence>MYILLDIGFIIFHTVLILFNLFGWIWKATRRWNLATLLFTAFSWFILGIWYGFGYCPCTDWHWQVRRELGYTEMPTSYIEFLVELLTGLDFSTALVDTATAILFFMALLISIYVNFRDFEKKPIAE</sequence>
<evidence type="ECO:0000313" key="2">
    <source>
        <dbReference type="EMBL" id="PAU94413.1"/>
    </source>
</evidence>
<keyword evidence="1" id="KW-1133">Transmembrane helix</keyword>
<keyword evidence="1" id="KW-0812">Transmembrane</keyword>
<dbReference type="OrthoDB" id="9811239at2"/>
<keyword evidence="1" id="KW-0472">Membrane</keyword>
<dbReference type="RefSeq" id="WP_095605954.1">
    <property type="nucleotide sequence ID" value="NZ_NSKE01000004.1"/>
</dbReference>
<feature type="transmembrane region" description="Helical" evidence="1">
    <location>
        <begin position="32"/>
        <end position="53"/>
    </location>
</feature>
<evidence type="ECO:0000313" key="3">
    <source>
        <dbReference type="Proteomes" id="UP000218831"/>
    </source>
</evidence>
<keyword evidence="3" id="KW-1185">Reference proteome</keyword>